<protein>
    <submittedName>
        <fullName evidence="2">Uncharacterized protein</fullName>
    </submittedName>
</protein>
<dbReference type="Proteomes" id="UP001215956">
    <property type="component" value="Unassembled WGS sequence"/>
</dbReference>
<comment type="caution">
    <text evidence="2">The sequence shown here is derived from an EMBL/GenBank/DDBJ whole genome shotgun (WGS) entry which is preliminary data.</text>
</comment>
<reference evidence="2 3" key="1">
    <citation type="submission" date="2023-03" db="EMBL/GenBank/DDBJ databases">
        <title>Whole genome sequencing of Methanotrichaceae archaeon M04Ac.</title>
        <authorList>
            <person name="Khomyakova M.A."/>
            <person name="Merkel A.Y."/>
            <person name="Slobodkin A.I."/>
        </authorList>
    </citation>
    <scope>NUCLEOTIDE SEQUENCE [LARGE SCALE GENOMIC DNA]</scope>
    <source>
        <strain evidence="2 3">M04Ac</strain>
    </source>
</reference>
<organism evidence="2 3">
    <name type="scientific">Candidatus Methanocrinis alkalitolerans</name>
    <dbReference type="NCBI Taxonomy" id="3033395"/>
    <lineage>
        <taxon>Archaea</taxon>
        <taxon>Methanobacteriati</taxon>
        <taxon>Methanobacteriota</taxon>
        <taxon>Stenosarchaea group</taxon>
        <taxon>Methanomicrobia</taxon>
        <taxon>Methanotrichales</taxon>
        <taxon>Methanotrichaceae</taxon>
        <taxon>Methanocrinis</taxon>
    </lineage>
</organism>
<gene>
    <name evidence="2" type="ORF">P0O24_08235</name>
</gene>
<feature type="transmembrane region" description="Helical" evidence="1">
    <location>
        <begin position="175"/>
        <end position="193"/>
    </location>
</feature>
<keyword evidence="1" id="KW-1133">Transmembrane helix</keyword>
<evidence type="ECO:0000256" key="1">
    <source>
        <dbReference type="SAM" id="Phobius"/>
    </source>
</evidence>
<accession>A0ABT5XFS7</accession>
<proteinExistence type="predicted"/>
<dbReference type="EMBL" id="JARFPL010000023">
    <property type="protein sequence ID" value="MDF0593568.1"/>
    <property type="molecule type" value="Genomic_DNA"/>
</dbReference>
<keyword evidence="3" id="KW-1185">Reference proteome</keyword>
<evidence type="ECO:0000313" key="3">
    <source>
        <dbReference type="Proteomes" id="UP001215956"/>
    </source>
</evidence>
<sequence>MISEYNNRNTQVFSALDGDEETVLLGFYNYVQRNPNRTYVGWNFKGVTYGPQILERRYQELFGKKPPRINSVLDLDDVIESEYGKLYVDHGDKGKMYNLFTLNDISTLDFLGGMKEAELCEKNDIRPVEQSTDRKVRGMMNILDFLINRNLKTTRKTIKHHMLQTKIHNIENSSWYRLAAIVVVLIAVITAVIKIL</sequence>
<evidence type="ECO:0000313" key="2">
    <source>
        <dbReference type="EMBL" id="MDF0593568.1"/>
    </source>
</evidence>
<keyword evidence="1" id="KW-0472">Membrane</keyword>
<keyword evidence="1" id="KW-0812">Transmembrane</keyword>
<dbReference type="RefSeq" id="WP_316969273.1">
    <property type="nucleotide sequence ID" value="NZ_JARFPL010000023.1"/>
</dbReference>
<name>A0ABT5XFS7_9EURY</name>